<dbReference type="Pfam" id="PF00350">
    <property type="entry name" value="Dynamin_N"/>
    <property type="match status" value="1"/>
</dbReference>
<evidence type="ECO:0000256" key="5">
    <source>
        <dbReference type="ARBA" id="ARBA00023134"/>
    </source>
</evidence>
<dbReference type="Gene3D" id="3.40.50.300">
    <property type="entry name" value="P-loop containing nucleotide triphosphate hydrolases"/>
    <property type="match status" value="1"/>
</dbReference>
<evidence type="ECO:0000256" key="4">
    <source>
        <dbReference type="ARBA" id="ARBA00023054"/>
    </source>
</evidence>
<keyword evidence="5" id="KW-0342">GTP-binding</keyword>
<dbReference type="CDD" id="cd09912">
    <property type="entry name" value="DLP_2"/>
    <property type="match status" value="1"/>
</dbReference>
<dbReference type="Pfam" id="PF21808">
    <property type="entry name" value="Dynamin-like_hel_bact"/>
    <property type="match status" value="1"/>
</dbReference>
<dbReference type="InterPro" id="IPR030381">
    <property type="entry name" value="G_DYNAMIN_dom"/>
</dbReference>
<feature type="domain" description="Dynamin-type G" evidence="8">
    <location>
        <begin position="66"/>
        <end position="313"/>
    </location>
</feature>
<feature type="transmembrane region" description="Helical" evidence="7">
    <location>
        <begin position="551"/>
        <end position="584"/>
    </location>
</feature>
<dbReference type="FunFam" id="3.40.50.300:FF:001670">
    <property type="entry name" value="Dynamin family protein"/>
    <property type="match status" value="1"/>
</dbReference>
<protein>
    <recommendedName>
        <fullName evidence="8">Dynamin-type G domain-containing protein</fullName>
    </recommendedName>
</protein>
<evidence type="ECO:0000256" key="2">
    <source>
        <dbReference type="ARBA" id="ARBA00022741"/>
    </source>
</evidence>
<reference evidence="9 10" key="1">
    <citation type="submission" date="2017-06" db="EMBL/GenBank/DDBJ databases">
        <title>Genome sequencing of cyanobaciteial culture collection at National Institute for Environmental Studies (NIES).</title>
        <authorList>
            <person name="Hirose Y."/>
            <person name="Shimura Y."/>
            <person name="Fujisawa T."/>
            <person name="Nakamura Y."/>
            <person name="Kawachi M."/>
        </authorList>
    </citation>
    <scope>NUCLEOTIDE SEQUENCE [LARGE SCALE GENOMIC DNA]</scope>
    <source>
        <strain evidence="9 10">NIES-23</strain>
    </source>
</reference>
<keyword evidence="3" id="KW-0378">Hydrolase</keyword>
<dbReference type="InterPro" id="IPR027417">
    <property type="entry name" value="P-loop_NTPase"/>
</dbReference>
<dbReference type="AlphaFoldDB" id="A0A1Z4KM30"/>
<evidence type="ECO:0000256" key="6">
    <source>
        <dbReference type="ARBA" id="ARBA00023136"/>
    </source>
</evidence>
<sequence length="693" mass="78283">MVNQVATDKFIQDLERVAQVRSKIAVCLQKLSDTINQAELAGDTSSGKLSLERDLEDISVASKNLKKGVFRLLVLGDMKRGKSTFLNALIGENLLPSDVNPCTAVLTVLRYGAEKKVTIHFNDGKSPQTLDFQSFKYKYTIDPAEAKKLEQEKKQAFPDVDYAVVEYPLTLLEKGIEIVDSPGLNDTEARNELSLGYVNNCHAILFVMRASQPCTLGERRYLENYIKGRGLSVFFLINAWDQVKESLIDPDDVDELKASEDRLRQVFKANLTEYCYVDGQNIYDERVFELSSIQALRRRLKDSQADLTGTGFPEFMGSLNTFLTRERAIAELRQARTLARQAVNHTREAIGRRLPLLDQDVDELKKRIDSVEPEFTKLNHIRDQFQKEIFTTRDTQARKVSESFRSYVLNLGNTFETDFLRYQPELNLLDFLSNGKREAFNTALQKAFEQYITDKFAAWTLTAEKDINVAFKELSRSAFQYGASYSQVTDQITEKLTGQKVTVNPTTTTEDDKSPSWAKWAMGLLSLSRGNLAGVALAGAGFDWKNILLNYFTVVGIGGIITAVTGVFLGPIGFALLGLGVGFLQADQARKELVKTAKKELVKYLPQVAHEQSQTVYDAVKECFDAYEREVSKRINDDITARKSELDNLLKQKETREINREGELKRFKSLQEDVIAQLQNIEAAYSNLLAYYG</sequence>
<gene>
    <name evidence="9" type="ORF">NIES23_28270</name>
</gene>
<evidence type="ECO:0000313" key="9">
    <source>
        <dbReference type="EMBL" id="BAY70027.1"/>
    </source>
</evidence>
<dbReference type="PANTHER" id="PTHR10465:SF0">
    <property type="entry name" value="SARCALUMENIN"/>
    <property type="match status" value="1"/>
</dbReference>
<keyword evidence="7" id="KW-0812">Transmembrane</keyword>
<dbReference type="GO" id="GO:0003924">
    <property type="term" value="F:GTPase activity"/>
    <property type="evidence" value="ECO:0007669"/>
    <property type="project" value="InterPro"/>
</dbReference>
<dbReference type="InterPro" id="IPR049399">
    <property type="entry name" value="BDLP-like_hel"/>
</dbReference>
<keyword evidence="6 7" id="KW-0472">Membrane</keyword>
<dbReference type="EMBL" id="AP018216">
    <property type="protein sequence ID" value="BAY70027.1"/>
    <property type="molecule type" value="Genomic_DNA"/>
</dbReference>
<dbReference type="PROSITE" id="PS51718">
    <property type="entry name" value="G_DYNAMIN_2"/>
    <property type="match status" value="1"/>
</dbReference>
<evidence type="ECO:0000259" key="8">
    <source>
        <dbReference type="PROSITE" id="PS51718"/>
    </source>
</evidence>
<organism evidence="9 10">
    <name type="scientific">Trichormus variabilis NIES-23</name>
    <dbReference type="NCBI Taxonomy" id="1973479"/>
    <lineage>
        <taxon>Bacteria</taxon>
        <taxon>Bacillati</taxon>
        <taxon>Cyanobacteriota</taxon>
        <taxon>Cyanophyceae</taxon>
        <taxon>Nostocales</taxon>
        <taxon>Nostocaceae</taxon>
        <taxon>Trichormus</taxon>
    </lineage>
</organism>
<dbReference type="Proteomes" id="UP000217507">
    <property type="component" value="Chromosome"/>
</dbReference>
<dbReference type="GO" id="GO:0016020">
    <property type="term" value="C:membrane"/>
    <property type="evidence" value="ECO:0007669"/>
    <property type="project" value="UniProtKB-SubCell"/>
</dbReference>
<keyword evidence="7" id="KW-1133">Transmembrane helix</keyword>
<name>A0A1Z4KM30_ANAVA</name>
<dbReference type="InterPro" id="IPR045063">
    <property type="entry name" value="Dynamin_N"/>
</dbReference>
<evidence type="ECO:0000256" key="1">
    <source>
        <dbReference type="ARBA" id="ARBA00004370"/>
    </source>
</evidence>
<proteinExistence type="predicted"/>
<evidence type="ECO:0000256" key="7">
    <source>
        <dbReference type="SAM" id="Phobius"/>
    </source>
</evidence>
<evidence type="ECO:0000313" key="10">
    <source>
        <dbReference type="Proteomes" id="UP000217507"/>
    </source>
</evidence>
<keyword evidence="4" id="KW-0175">Coiled coil</keyword>
<accession>A0A1Z4KM30</accession>
<dbReference type="SUPFAM" id="SSF52540">
    <property type="entry name" value="P-loop containing nucleoside triphosphate hydrolases"/>
    <property type="match status" value="1"/>
</dbReference>
<dbReference type="InterPro" id="IPR027094">
    <property type="entry name" value="Mitofusin_fam"/>
</dbReference>
<dbReference type="PANTHER" id="PTHR10465">
    <property type="entry name" value="TRANSMEMBRANE GTPASE FZO1"/>
    <property type="match status" value="1"/>
</dbReference>
<comment type="subcellular location">
    <subcellularLocation>
        <location evidence="1">Membrane</location>
    </subcellularLocation>
</comment>
<dbReference type="GO" id="GO:0008053">
    <property type="term" value="P:mitochondrial fusion"/>
    <property type="evidence" value="ECO:0007669"/>
    <property type="project" value="TreeGrafter"/>
</dbReference>
<dbReference type="GO" id="GO:0005525">
    <property type="term" value="F:GTP binding"/>
    <property type="evidence" value="ECO:0007669"/>
    <property type="project" value="UniProtKB-KW"/>
</dbReference>
<evidence type="ECO:0000256" key="3">
    <source>
        <dbReference type="ARBA" id="ARBA00022801"/>
    </source>
</evidence>
<keyword evidence="2" id="KW-0547">Nucleotide-binding</keyword>